<reference evidence="7" key="2">
    <citation type="submission" date="2011-03" db="EMBL/GenBank/DDBJ databases">
        <title>Annotation of Magnaporthe poae ATCC 64411.</title>
        <authorList>
            <person name="Ma L.-J."/>
            <person name="Dead R."/>
            <person name="Young S.K."/>
            <person name="Zeng Q."/>
            <person name="Gargeya S."/>
            <person name="Fitzgerald M."/>
            <person name="Haas B."/>
            <person name="Abouelleil A."/>
            <person name="Alvarado L."/>
            <person name="Arachchi H.M."/>
            <person name="Berlin A."/>
            <person name="Brown A."/>
            <person name="Chapman S.B."/>
            <person name="Chen Z."/>
            <person name="Dunbar C."/>
            <person name="Freedman E."/>
            <person name="Gearin G."/>
            <person name="Gellesch M."/>
            <person name="Goldberg J."/>
            <person name="Griggs A."/>
            <person name="Gujja S."/>
            <person name="Heiman D."/>
            <person name="Howarth C."/>
            <person name="Larson L."/>
            <person name="Lui A."/>
            <person name="MacDonald P.J.P."/>
            <person name="Mehta T."/>
            <person name="Montmayeur A."/>
            <person name="Murphy C."/>
            <person name="Neiman D."/>
            <person name="Pearson M."/>
            <person name="Priest M."/>
            <person name="Roberts A."/>
            <person name="Saif S."/>
            <person name="Shea T."/>
            <person name="Shenoy N."/>
            <person name="Sisk P."/>
            <person name="Stolte C."/>
            <person name="Sykes S."/>
            <person name="Yandava C."/>
            <person name="Wortman J."/>
            <person name="Nusbaum C."/>
            <person name="Birren B."/>
        </authorList>
    </citation>
    <scope>NUCLEOTIDE SEQUENCE</scope>
    <source>
        <strain evidence="7">ATCC 64411</strain>
    </source>
</reference>
<accession>A0A0H2TKX1</accession>
<evidence type="ECO:0000256" key="1">
    <source>
        <dbReference type="ARBA" id="ARBA00004141"/>
    </source>
</evidence>
<dbReference type="OrthoDB" id="448280at2759"/>
<keyword evidence="4 6" id="KW-0472">Membrane</keyword>
<dbReference type="EMBL" id="GL876966">
    <property type="protein sequence ID" value="KLU82151.1"/>
    <property type="molecule type" value="Genomic_DNA"/>
</dbReference>
<evidence type="ECO:0000313" key="7">
    <source>
        <dbReference type="EMBL" id="KLU82151.1"/>
    </source>
</evidence>
<dbReference type="PANTHER" id="PTHR11040">
    <property type="entry name" value="ZINC/IRON TRANSPORTER"/>
    <property type="match status" value="1"/>
</dbReference>
<feature type="compositionally biased region" description="Polar residues" evidence="5">
    <location>
        <begin position="229"/>
        <end position="238"/>
    </location>
</feature>
<organism evidence="7">
    <name type="scientific">Magnaporthiopsis poae (strain ATCC 64411 / 73-15)</name>
    <name type="common">Kentucky bluegrass fungus</name>
    <name type="synonym">Magnaporthe poae</name>
    <dbReference type="NCBI Taxonomy" id="644358"/>
    <lineage>
        <taxon>Eukaryota</taxon>
        <taxon>Fungi</taxon>
        <taxon>Dikarya</taxon>
        <taxon>Ascomycota</taxon>
        <taxon>Pezizomycotina</taxon>
        <taxon>Sordariomycetes</taxon>
        <taxon>Sordariomycetidae</taxon>
        <taxon>Magnaporthales</taxon>
        <taxon>Magnaporthaceae</taxon>
        <taxon>Magnaporthiopsis</taxon>
    </lineage>
</organism>
<dbReference type="AlphaFoldDB" id="A0A0H2TKX1"/>
<name>A0A0H2TKX1_MAGP6</name>
<evidence type="ECO:0000256" key="3">
    <source>
        <dbReference type="ARBA" id="ARBA00022989"/>
    </source>
</evidence>
<dbReference type="InterPro" id="IPR003689">
    <property type="entry name" value="ZIP"/>
</dbReference>
<comment type="subcellular location">
    <subcellularLocation>
        <location evidence="1">Membrane</location>
        <topology evidence="1">Multi-pass membrane protein</topology>
    </subcellularLocation>
</comment>
<dbReference type="VEuPathDB" id="FungiDB:MAPG_01227"/>
<dbReference type="GO" id="GO:0005385">
    <property type="term" value="F:zinc ion transmembrane transporter activity"/>
    <property type="evidence" value="ECO:0007669"/>
    <property type="project" value="TreeGrafter"/>
</dbReference>
<dbReference type="PANTHER" id="PTHR11040:SF60">
    <property type="entry name" value="FAMILY ZINC TRANSPORTER, PUTATIVE (AFU_ORTHOLOGUE AFUA_8G04010)-RELATED"/>
    <property type="match status" value="1"/>
</dbReference>
<evidence type="ECO:0000256" key="5">
    <source>
        <dbReference type="SAM" id="MobiDB-lite"/>
    </source>
</evidence>
<proteinExistence type="predicted"/>
<sequence length="269" mass="28722">MHASSLATQDFAWSSIPTELLAAELARRDNAGDSKPQCGGKERGHYDTTLHVFALGLVLLLSTLACAFPLISSNRSKGRRQSRIVFICQHFGTGVLIATAFVHLLPTAFISLTDPCLPYIFSKGYTAFPGLIAMFSALVVVSLESYLTTHGGATHSHAHDIWEEEDEDKDEGAAEEEEVLQGGTTCGLSGRREHRPSNIALDDFSDTEGLMAGASPLPGSTPLPRTPDGNGNAQNGNQHDGGGRDSVDSAESMDLELNLDELDPSAAER</sequence>
<evidence type="ECO:0000256" key="2">
    <source>
        <dbReference type="ARBA" id="ARBA00022692"/>
    </source>
</evidence>
<dbReference type="Pfam" id="PF02535">
    <property type="entry name" value="Zip"/>
    <property type="match status" value="1"/>
</dbReference>
<evidence type="ECO:0000256" key="4">
    <source>
        <dbReference type="ARBA" id="ARBA00023136"/>
    </source>
</evidence>
<reference evidence="7" key="1">
    <citation type="submission" date="2010-05" db="EMBL/GenBank/DDBJ databases">
        <title>The Genome Sequence of Magnaporthe poae strain ATCC 64411.</title>
        <authorList>
            <consortium name="The Broad Institute Genome Sequencing Platform"/>
            <consortium name="Broad Institute Genome Sequencing Center for Infectious Disease"/>
            <person name="Ma L.-J."/>
            <person name="Dead R."/>
            <person name="Young S."/>
            <person name="Zeng Q."/>
            <person name="Koehrsen M."/>
            <person name="Alvarado L."/>
            <person name="Berlin A."/>
            <person name="Chapman S.B."/>
            <person name="Chen Z."/>
            <person name="Freedman E."/>
            <person name="Gellesch M."/>
            <person name="Goldberg J."/>
            <person name="Griggs A."/>
            <person name="Gujja S."/>
            <person name="Heilman E.R."/>
            <person name="Heiman D."/>
            <person name="Hepburn T."/>
            <person name="Howarth C."/>
            <person name="Jen D."/>
            <person name="Larson L."/>
            <person name="Mehta T."/>
            <person name="Neiman D."/>
            <person name="Pearson M."/>
            <person name="Roberts A."/>
            <person name="Saif S."/>
            <person name="Shea T."/>
            <person name="Shenoy N."/>
            <person name="Sisk P."/>
            <person name="Stolte C."/>
            <person name="Sykes S."/>
            <person name="Walk T."/>
            <person name="White J."/>
            <person name="Yandava C."/>
            <person name="Haas B."/>
            <person name="Nusbaum C."/>
            <person name="Birren B."/>
        </authorList>
    </citation>
    <scope>NUCLEOTIDE SEQUENCE</scope>
    <source>
        <strain evidence="7">ATCC 64411</strain>
    </source>
</reference>
<feature type="compositionally biased region" description="Acidic residues" evidence="5">
    <location>
        <begin position="251"/>
        <end position="263"/>
    </location>
</feature>
<feature type="transmembrane region" description="Helical" evidence="6">
    <location>
        <begin position="50"/>
        <end position="72"/>
    </location>
</feature>
<feature type="transmembrane region" description="Helical" evidence="6">
    <location>
        <begin position="125"/>
        <end position="147"/>
    </location>
</feature>
<feature type="non-terminal residue" evidence="7">
    <location>
        <position position="269"/>
    </location>
</feature>
<feature type="region of interest" description="Disordered" evidence="5">
    <location>
        <begin position="152"/>
        <end position="269"/>
    </location>
</feature>
<keyword evidence="3 6" id="KW-1133">Transmembrane helix</keyword>
<evidence type="ECO:0000256" key="6">
    <source>
        <dbReference type="SAM" id="Phobius"/>
    </source>
</evidence>
<gene>
    <name evidence="7" type="ORF">MAPG_01227</name>
</gene>
<keyword evidence="2 6" id="KW-0812">Transmembrane</keyword>
<feature type="transmembrane region" description="Helical" evidence="6">
    <location>
        <begin position="84"/>
        <end position="105"/>
    </location>
</feature>
<protein>
    <submittedName>
        <fullName evidence="7">Zinc-regulated transporter 1</fullName>
    </submittedName>
</protein>
<dbReference type="GO" id="GO:0005886">
    <property type="term" value="C:plasma membrane"/>
    <property type="evidence" value="ECO:0007669"/>
    <property type="project" value="TreeGrafter"/>
</dbReference>
<feature type="compositionally biased region" description="Acidic residues" evidence="5">
    <location>
        <begin position="162"/>
        <end position="179"/>
    </location>
</feature>